<keyword evidence="3" id="KW-1185">Reference proteome</keyword>
<feature type="domain" description="DUF397" evidence="1">
    <location>
        <begin position="6"/>
        <end position="58"/>
    </location>
</feature>
<evidence type="ECO:0000313" key="3">
    <source>
        <dbReference type="Proteomes" id="UP000269198"/>
    </source>
</evidence>
<dbReference type="Proteomes" id="UP000269198">
    <property type="component" value="Unassembled WGS sequence"/>
</dbReference>
<dbReference type="AlphaFoldDB" id="A0A3N0E7A9"/>
<protein>
    <submittedName>
        <fullName evidence="2">DUF397 domain-containing protein</fullName>
    </submittedName>
</protein>
<gene>
    <name evidence="2" type="ORF">EFW17_15450</name>
</gene>
<proteinExistence type="predicted"/>
<evidence type="ECO:0000259" key="1">
    <source>
        <dbReference type="Pfam" id="PF04149"/>
    </source>
</evidence>
<reference evidence="2 3" key="1">
    <citation type="submission" date="2018-11" db="EMBL/GenBank/DDBJ databases">
        <title>The genome draft of YIM 96095.</title>
        <authorList>
            <person name="Tang S.-K."/>
            <person name="Chunyu W.-X."/>
            <person name="Feng Y.-Z."/>
        </authorList>
    </citation>
    <scope>NUCLEOTIDE SEQUENCE [LARGE SCALE GENOMIC DNA]</scope>
    <source>
        <strain evidence="2 3">YIM 96095</strain>
    </source>
</reference>
<accession>A0A3N0E7A9</accession>
<dbReference type="Pfam" id="PF04149">
    <property type="entry name" value="DUF397"/>
    <property type="match status" value="1"/>
</dbReference>
<dbReference type="OrthoDB" id="3696951at2"/>
<name>A0A3N0E7A9_9ACTN</name>
<organism evidence="2 3">
    <name type="scientific">Halostreptopolyspora alba</name>
    <dbReference type="NCBI Taxonomy" id="2487137"/>
    <lineage>
        <taxon>Bacteria</taxon>
        <taxon>Bacillati</taxon>
        <taxon>Actinomycetota</taxon>
        <taxon>Actinomycetes</taxon>
        <taxon>Streptosporangiales</taxon>
        <taxon>Nocardiopsidaceae</taxon>
        <taxon>Halostreptopolyspora</taxon>
    </lineage>
</organism>
<evidence type="ECO:0000313" key="2">
    <source>
        <dbReference type="EMBL" id="RNL83639.1"/>
    </source>
</evidence>
<dbReference type="InterPro" id="IPR007278">
    <property type="entry name" value="DUF397"/>
</dbReference>
<sequence>MRHDTDWFKSSHSAGASNACVEARITPMDVHVRDSTHPHGAVLTVDTPAWWAFLKAVRSDQL</sequence>
<comment type="caution">
    <text evidence="2">The sequence shown here is derived from an EMBL/GenBank/DDBJ whole genome shotgun (WGS) entry which is preliminary data.</text>
</comment>
<dbReference type="RefSeq" id="WP_123202100.1">
    <property type="nucleotide sequence ID" value="NZ_RJMB01000015.1"/>
</dbReference>
<dbReference type="EMBL" id="RJMB01000015">
    <property type="protein sequence ID" value="RNL83639.1"/>
    <property type="molecule type" value="Genomic_DNA"/>
</dbReference>